<dbReference type="RefSeq" id="WP_230496433.1">
    <property type="nucleotide sequence ID" value="NZ_CAKJTG010000009.1"/>
</dbReference>
<protein>
    <recommendedName>
        <fullName evidence="4">DUF2140 family protein</fullName>
    </recommendedName>
</protein>
<evidence type="ECO:0000313" key="2">
    <source>
        <dbReference type="EMBL" id="CAG9608185.1"/>
    </source>
</evidence>
<name>A0A9C7G9M7_9BACI</name>
<dbReference type="Pfam" id="PF09911">
    <property type="entry name" value="DUF2140"/>
    <property type="match status" value="1"/>
</dbReference>
<evidence type="ECO:0008006" key="4">
    <source>
        <dbReference type="Google" id="ProtNLM"/>
    </source>
</evidence>
<keyword evidence="1" id="KW-0472">Membrane</keyword>
<dbReference type="Proteomes" id="UP000789845">
    <property type="component" value="Unassembled WGS sequence"/>
</dbReference>
<comment type="caution">
    <text evidence="2">The sequence shown here is derived from an EMBL/GenBank/DDBJ whole genome shotgun (WGS) entry which is preliminary data.</text>
</comment>
<dbReference type="EMBL" id="CAKJTG010000009">
    <property type="protein sequence ID" value="CAG9608185.1"/>
    <property type="molecule type" value="Genomic_DNA"/>
</dbReference>
<evidence type="ECO:0000256" key="1">
    <source>
        <dbReference type="SAM" id="Phobius"/>
    </source>
</evidence>
<reference evidence="2" key="1">
    <citation type="submission" date="2021-10" db="EMBL/GenBank/DDBJ databases">
        <authorList>
            <person name="Criscuolo A."/>
        </authorList>
    </citation>
    <scope>NUCLEOTIDE SEQUENCE</scope>
    <source>
        <strain evidence="2">CIP111885</strain>
    </source>
</reference>
<feature type="transmembrane region" description="Helical" evidence="1">
    <location>
        <begin position="9"/>
        <end position="30"/>
    </location>
</feature>
<proteinExistence type="predicted"/>
<dbReference type="InterPro" id="IPR018672">
    <property type="entry name" value="DUF2140"/>
</dbReference>
<evidence type="ECO:0000313" key="3">
    <source>
        <dbReference type="Proteomes" id="UP000789845"/>
    </source>
</evidence>
<gene>
    <name evidence="2" type="ORF">NEOCIP111885_01877</name>
</gene>
<accession>A0A9C7G9M7</accession>
<organism evidence="2 3">
    <name type="scientific">Pseudoneobacillus rhizosphaerae</name>
    <dbReference type="NCBI Taxonomy" id="2880968"/>
    <lineage>
        <taxon>Bacteria</taxon>
        <taxon>Bacillati</taxon>
        <taxon>Bacillota</taxon>
        <taxon>Bacilli</taxon>
        <taxon>Bacillales</taxon>
        <taxon>Bacillaceae</taxon>
        <taxon>Pseudoneobacillus</taxon>
    </lineage>
</organism>
<sequence length="193" mass="22438">MQVKNWKKAFFILLAVNLGILIFLFVSISIPIKDKMIKQEENPLQGYVPFLIHTQKDNLNRLINHYIEKEATAGPINYQVVLKDEVELYGTMPIFSEEIQMKLTFEPEALNNGDLILKQKSMVIGKMQLPVTYVLKFIADRYHLPKGVTIQPNDKLVYISMQKLKLKSDFKVRVKEFDLKSDDISFQLYVPTK</sequence>
<keyword evidence="3" id="KW-1185">Reference proteome</keyword>
<keyword evidence="1" id="KW-1133">Transmembrane helix</keyword>
<dbReference type="AlphaFoldDB" id="A0A9C7G9M7"/>
<keyword evidence="1" id="KW-0812">Transmembrane</keyword>